<keyword evidence="8" id="KW-1185">Reference proteome</keyword>
<name>A0A2T7T8L9_9ACTN</name>
<gene>
    <name evidence="7" type="ORF">Y717_02875</name>
</gene>
<comment type="similarity">
    <text evidence="1 4">Belongs to the glycosyl hydrolase 43 family.</text>
</comment>
<dbReference type="GO" id="GO:0004553">
    <property type="term" value="F:hydrolase activity, hydrolyzing O-glycosyl compounds"/>
    <property type="evidence" value="ECO:0007669"/>
    <property type="project" value="InterPro"/>
</dbReference>
<protein>
    <submittedName>
        <fullName evidence="7">Beta-xylosidase</fullName>
    </submittedName>
</protein>
<dbReference type="SMART" id="SM00458">
    <property type="entry name" value="RICIN"/>
    <property type="match status" value="1"/>
</dbReference>
<dbReference type="Pfam" id="PF00652">
    <property type="entry name" value="Ricin_B_lectin"/>
    <property type="match status" value="1"/>
</dbReference>
<comment type="caution">
    <text evidence="7">The sequence shown here is derived from an EMBL/GenBank/DDBJ whole genome shotgun (WGS) entry which is preliminary data.</text>
</comment>
<dbReference type="EMBL" id="AZSP01000137">
    <property type="protein sequence ID" value="PVE11514.1"/>
    <property type="molecule type" value="Genomic_DNA"/>
</dbReference>
<feature type="chain" id="PRO_5015464294" evidence="5">
    <location>
        <begin position="37"/>
        <end position="484"/>
    </location>
</feature>
<dbReference type="Proteomes" id="UP000245992">
    <property type="component" value="Unassembled WGS sequence"/>
</dbReference>
<dbReference type="GO" id="GO:0005975">
    <property type="term" value="P:carbohydrate metabolic process"/>
    <property type="evidence" value="ECO:0007669"/>
    <property type="project" value="InterPro"/>
</dbReference>
<dbReference type="Pfam" id="PF04616">
    <property type="entry name" value="Glyco_hydro_43"/>
    <property type="match status" value="1"/>
</dbReference>
<dbReference type="Gene3D" id="2.115.10.20">
    <property type="entry name" value="Glycosyl hydrolase domain, family 43"/>
    <property type="match status" value="1"/>
</dbReference>
<feature type="signal peptide" evidence="5">
    <location>
        <begin position="1"/>
        <end position="36"/>
    </location>
</feature>
<evidence type="ECO:0000256" key="4">
    <source>
        <dbReference type="RuleBase" id="RU361187"/>
    </source>
</evidence>
<sequence>MRYAIMRRKLPGAVMAVAVLSALLLSLLSAMGTSQAAPVPVVNATQFTDPNGDPVHAHGGGVVKVGQYYYWFGENRNADNSFRYVSAYRSTDLKSWEFRNHVLTQATDPELRSANIERPKVMYNSATGQFVMWMHKESATDYSEARAAVAVSSTVDGDYTWRGSFRPQGHMSRDITTFVDTDGTGYMISAANENADLHVYRLTSDYTAVESQVQKLWAGQWREAPAMFKRNGVYFLLTSGATGWSPNQQKYGTATSVTGTWSGLRDIGDSTAYGSQTAYVLSVQGTSGTSYLYMGDRWGNSMGGTANDSQYVWLPLEFPTGTTMRMDYFPQISIDTAAGRVQGLGTWETLTAVHSGKCADTADRSTADGAALIQWPCGTNAVNQQFWLKSRGADTVQIVLRHSGKCLGVRGASTSDGAAVVQYTCDEGSDQVWTVRKTGTTVQLAARHSGKCLDVTNQSTADGTPLVQWTCNTGDNQKWRRSAS</sequence>
<dbReference type="AlphaFoldDB" id="A0A2T7T8L9"/>
<accession>A0A2T7T8L9</accession>
<dbReference type="PANTHER" id="PTHR22925">
    <property type="entry name" value="GLYCOSYL HYDROLASE 43 FAMILY MEMBER"/>
    <property type="match status" value="1"/>
</dbReference>
<evidence type="ECO:0000256" key="1">
    <source>
        <dbReference type="ARBA" id="ARBA00009865"/>
    </source>
</evidence>
<evidence type="ECO:0000259" key="6">
    <source>
        <dbReference type="SMART" id="SM00458"/>
    </source>
</evidence>
<keyword evidence="3 4" id="KW-0326">Glycosidase</keyword>
<dbReference type="InterPro" id="IPR000772">
    <property type="entry name" value="Ricin_B_lectin"/>
</dbReference>
<dbReference type="STRING" id="1440053.GCA_000718095_04984"/>
<dbReference type="Gene3D" id="2.80.10.50">
    <property type="match status" value="2"/>
</dbReference>
<evidence type="ECO:0000256" key="2">
    <source>
        <dbReference type="ARBA" id="ARBA00022801"/>
    </source>
</evidence>
<evidence type="ECO:0000256" key="3">
    <source>
        <dbReference type="ARBA" id="ARBA00023295"/>
    </source>
</evidence>
<proteinExistence type="inferred from homology"/>
<dbReference type="CDD" id="cd18822">
    <property type="entry name" value="GH43_CtGH43-like"/>
    <property type="match status" value="1"/>
</dbReference>
<dbReference type="SUPFAM" id="SSF50370">
    <property type="entry name" value="Ricin B-like lectins"/>
    <property type="match status" value="1"/>
</dbReference>
<dbReference type="InterPro" id="IPR006710">
    <property type="entry name" value="Glyco_hydro_43"/>
</dbReference>
<dbReference type="InterPro" id="IPR023296">
    <property type="entry name" value="Glyco_hydro_beta-prop_sf"/>
</dbReference>
<dbReference type="CDD" id="cd00161">
    <property type="entry name" value="beta-trefoil_Ricin-like"/>
    <property type="match status" value="1"/>
</dbReference>
<evidence type="ECO:0000256" key="5">
    <source>
        <dbReference type="SAM" id="SignalP"/>
    </source>
</evidence>
<evidence type="ECO:0000313" key="8">
    <source>
        <dbReference type="Proteomes" id="UP000245992"/>
    </source>
</evidence>
<evidence type="ECO:0000313" key="7">
    <source>
        <dbReference type="EMBL" id="PVE11514.1"/>
    </source>
</evidence>
<dbReference type="PROSITE" id="PS50231">
    <property type="entry name" value="RICIN_B_LECTIN"/>
    <property type="match status" value="1"/>
</dbReference>
<dbReference type="PANTHER" id="PTHR22925:SF3">
    <property type="entry name" value="GLYCOSYL HYDROLASE FAMILY PROTEIN 43"/>
    <property type="match status" value="1"/>
</dbReference>
<reference evidence="7 8" key="1">
    <citation type="submission" date="2013-12" db="EMBL/GenBank/DDBJ databases">
        <title>Annotated genome of Streptomyces scopuliridis.</title>
        <authorList>
            <person name="Olson J.B."/>
        </authorList>
    </citation>
    <scope>NUCLEOTIDE SEQUENCE [LARGE SCALE GENOMIC DNA]</scope>
    <source>
        <strain evidence="7 8">RB72</strain>
    </source>
</reference>
<keyword evidence="5" id="KW-0732">Signal</keyword>
<dbReference type="SUPFAM" id="SSF75005">
    <property type="entry name" value="Arabinanase/levansucrase/invertase"/>
    <property type="match status" value="1"/>
</dbReference>
<keyword evidence="2 4" id="KW-0378">Hydrolase</keyword>
<feature type="domain" description="Ricin B lectin" evidence="6">
    <location>
        <begin position="346"/>
        <end position="482"/>
    </location>
</feature>
<organism evidence="7 8">
    <name type="scientific">Streptomyces scopuliridis RB72</name>
    <dbReference type="NCBI Taxonomy" id="1440053"/>
    <lineage>
        <taxon>Bacteria</taxon>
        <taxon>Bacillati</taxon>
        <taxon>Actinomycetota</taxon>
        <taxon>Actinomycetes</taxon>
        <taxon>Kitasatosporales</taxon>
        <taxon>Streptomycetaceae</taxon>
        <taxon>Streptomyces</taxon>
    </lineage>
</organism>
<dbReference type="InterPro" id="IPR035992">
    <property type="entry name" value="Ricin_B-like_lectins"/>
</dbReference>